<organism evidence="2 3">
    <name type="scientific">Pedococcus dokdonensis</name>
    <dbReference type="NCBI Taxonomy" id="443156"/>
    <lineage>
        <taxon>Bacteria</taxon>
        <taxon>Bacillati</taxon>
        <taxon>Actinomycetota</taxon>
        <taxon>Actinomycetes</taxon>
        <taxon>Micrococcales</taxon>
        <taxon>Intrasporangiaceae</taxon>
        <taxon>Pedococcus</taxon>
    </lineage>
</organism>
<feature type="transmembrane region" description="Helical" evidence="1">
    <location>
        <begin position="45"/>
        <end position="67"/>
    </location>
</feature>
<dbReference type="EMBL" id="LT629711">
    <property type="protein sequence ID" value="SDO85758.1"/>
    <property type="molecule type" value="Genomic_DNA"/>
</dbReference>
<feature type="transmembrane region" description="Helical" evidence="1">
    <location>
        <begin position="7"/>
        <end position="39"/>
    </location>
</feature>
<dbReference type="STRING" id="443156.SAMN04489867_0768"/>
<dbReference type="RefSeq" id="WP_091781722.1">
    <property type="nucleotide sequence ID" value="NZ_LT629711.1"/>
</dbReference>
<evidence type="ECO:0000256" key="1">
    <source>
        <dbReference type="SAM" id="Phobius"/>
    </source>
</evidence>
<evidence type="ECO:0000313" key="3">
    <source>
        <dbReference type="Proteomes" id="UP000199077"/>
    </source>
</evidence>
<dbReference type="Proteomes" id="UP000199077">
    <property type="component" value="Chromosome I"/>
</dbReference>
<dbReference type="InterPro" id="IPR007403">
    <property type="entry name" value="DUF456"/>
</dbReference>
<dbReference type="OrthoDB" id="3577600at2"/>
<evidence type="ECO:0008006" key="4">
    <source>
        <dbReference type="Google" id="ProtNLM"/>
    </source>
</evidence>
<gene>
    <name evidence="2" type="ORF">SAMN04489867_0768</name>
</gene>
<feature type="transmembrane region" description="Helical" evidence="1">
    <location>
        <begin position="79"/>
        <end position="112"/>
    </location>
</feature>
<reference evidence="3" key="1">
    <citation type="submission" date="2016-10" db="EMBL/GenBank/DDBJ databases">
        <authorList>
            <person name="Varghese N."/>
            <person name="Submissions S."/>
        </authorList>
    </citation>
    <scope>NUCLEOTIDE SEQUENCE [LARGE SCALE GENOMIC DNA]</scope>
    <source>
        <strain evidence="3">DSM 22329</strain>
    </source>
</reference>
<keyword evidence="3" id="KW-1185">Reference proteome</keyword>
<keyword evidence="1" id="KW-0812">Transmembrane</keyword>
<proteinExistence type="predicted"/>
<feature type="transmembrane region" description="Helical" evidence="1">
    <location>
        <begin position="132"/>
        <end position="158"/>
    </location>
</feature>
<sequence length="161" mass="16758">MEATLWVPAVLIVIGMVGIVIPVIPGLLLCLAAVFVWALDTGSTLGWWVFGVCAALYLAGVALQYAVPGRRMREAGVRRSTLVLAVLLAVVGFFVIPVIGAAIGFVGGIYLVELGHSKDRAAAWTSTKAALKAVFLSMGIELLAALAIAVTWVAGVLVSRA</sequence>
<keyword evidence="1" id="KW-1133">Transmembrane helix</keyword>
<name>A0A1H0MZ71_9MICO</name>
<keyword evidence="1" id="KW-0472">Membrane</keyword>
<dbReference type="Pfam" id="PF04306">
    <property type="entry name" value="DUF456"/>
    <property type="match status" value="1"/>
</dbReference>
<protein>
    <recommendedName>
        <fullName evidence="4">DUF456 domain-containing protein</fullName>
    </recommendedName>
</protein>
<dbReference type="AlphaFoldDB" id="A0A1H0MZ71"/>
<evidence type="ECO:0000313" key="2">
    <source>
        <dbReference type="EMBL" id="SDO85758.1"/>
    </source>
</evidence>
<accession>A0A1H0MZ71</accession>